<dbReference type="EMBL" id="BLLF01002841">
    <property type="protein sequence ID" value="GFH25537.1"/>
    <property type="molecule type" value="Genomic_DNA"/>
</dbReference>
<proteinExistence type="predicted"/>
<dbReference type="Gene3D" id="3.90.190.10">
    <property type="entry name" value="Protein tyrosine phosphatase superfamily"/>
    <property type="match status" value="1"/>
</dbReference>
<gene>
    <name evidence="2" type="ORF">HaLaN_23518</name>
</gene>
<dbReference type="InterPro" id="IPR029021">
    <property type="entry name" value="Prot-tyrosine_phosphatase-like"/>
</dbReference>
<reference evidence="2 3" key="1">
    <citation type="submission" date="2020-02" db="EMBL/GenBank/DDBJ databases">
        <title>Draft genome sequence of Haematococcus lacustris strain NIES-144.</title>
        <authorList>
            <person name="Morimoto D."/>
            <person name="Nakagawa S."/>
            <person name="Yoshida T."/>
            <person name="Sawayama S."/>
        </authorList>
    </citation>
    <scope>NUCLEOTIDE SEQUENCE [LARGE SCALE GENOMIC DNA]</scope>
    <source>
        <strain evidence="2 3">NIES-144</strain>
    </source>
</reference>
<keyword evidence="3" id="KW-1185">Reference proteome</keyword>
<dbReference type="GO" id="GO:0006370">
    <property type="term" value="P:7-methylguanosine mRNA capping"/>
    <property type="evidence" value="ECO:0007669"/>
    <property type="project" value="TreeGrafter"/>
</dbReference>
<dbReference type="PANTHER" id="PTHR10367:SF17">
    <property type="entry name" value="MRNA-CAPPING ENZYME"/>
    <property type="match status" value="1"/>
</dbReference>
<feature type="region of interest" description="Disordered" evidence="1">
    <location>
        <begin position="107"/>
        <end position="134"/>
    </location>
</feature>
<protein>
    <submittedName>
        <fullName evidence="2">Tyr_phosphatase_2 domain-containing protein</fullName>
    </submittedName>
</protein>
<evidence type="ECO:0000313" key="2">
    <source>
        <dbReference type="EMBL" id="GFH25537.1"/>
    </source>
</evidence>
<dbReference type="PROSITE" id="PS00383">
    <property type="entry name" value="TYR_PHOSPHATASE_1"/>
    <property type="match status" value="1"/>
</dbReference>
<dbReference type="InterPro" id="IPR016130">
    <property type="entry name" value="Tyr_Pase_AS"/>
</dbReference>
<dbReference type="AlphaFoldDB" id="A0A699ZRV9"/>
<name>A0A699ZRV9_HAELA</name>
<dbReference type="GO" id="GO:0004484">
    <property type="term" value="F:mRNA guanylyltransferase activity"/>
    <property type="evidence" value="ECO:0007669"/>
    <property type="project" value="TreeGrafter"/>
</dbReference>
<evidence type="ECO:0000313" key="3">
    <source>
        <dbReference type="Proteomes" id="UP000485058"/>
    </source>
</evidence>
<evidence type="ECO:0000256" key="1">
    <source>
        <dbReference type="SAM" id="MobiDB-lite"/>
    </source>
</evidence>
<comment type="caution">
    <text evidence="2">The sequence shown here is derived from an EMBL/GenBank/DDBJ whole genome shotgun (WGS) entry which is preliminary data.</text>
</comment>
<organism evidence="2 3">
    <name type="scientific">Haematococcus lacustris</name>
    <name type="common">Green alga</name>
    <name type="synonym">Haematococcus pluvialis</name>
    <dbReference type="NCBI Taxonomy" id="44745"/>
    <lineage>
        <taxon>Eukaryota</taxon>
        <taxon>Viridiplantae</taxon>
        <taxon>Chlorophyta</taxon>
        <taxon>core chlorophytes</taxon>
        <taxon>Chlorophyceae</taxon>
        <taxon>CS clade</taxon>
        <taxon>Chlamydomonadales</taxon>
        <taxon>Haematococcaceae</taxon>
        <taxon>Haematococcus</taxon>
    </lineage>
</organism>
<dbReference type="InterPro" id="IPR051029">
    <property type="entry name" value="mRNA_Capping_Enz/RNA_Phosphat"/>
</dbReference>
<dbReference type="Proteomes" id="UP000485058">
    <property type="component" value="Unassembled WGS sequence"/>
</dbReference>
<dbReference type="PANTHER" id="PTHR10367">
    <property type="entry name" value="MRNA-CAPPING ENZYME"/>
    <property type="match status" value="1"/>
</dbReference>
<accession>A0A699ZRV9</accession>
<dbReference type="SUPFAM" id="SSF52799">
    <property type="entry name" value="(Phosphotyrosine protein) phosphatases II"/>
    <property type="match status" value="1"/>
</dbReference>
<sequence>MIVDLTNSHRYYNFANEFPDAERMQLAYVKVPCRGKGQTPTPESVNEVVYEMYRLLSYYQDSVVLMHCTHGFNRTGGGGCAIRKGGQTSRRGAIVQRRTGKVRLLAGRLHDRERHGAHGSRGRHGSGPLPQTLC</sequence>